<protein>
    <submittedName>
        <fullName evidence="2">Uncharacterized protein</fullName>
    </submittedName>
</protein>
<feature type="region of interest" description="Disordered" evidence="1">
    <location>
        <begin position="40"/>
        <end position="59"/>
    </location>
</feature>
<dbReference type="RefSeq" id="XP_009845378.1">
    <property type="nucleotide sequence ID" value="XM_009847076.1"/>
</dbReference>
<dbReference type="AlphaFoldDB" id="W4FCF3"/>
<proteinExistence type="predicted"/>
<dbReference type="GeneID" id="20820062"/>
<gene>
    <name evidence="2" type="ORF">H257_18066</name>
</gene>
<evidence type="ECO:0000313" key="2">
    <source>
        <dbReference type="EMBL" id="ETV65140.1"/>
    </source>
</evidence>
<dbReference type="EMBL" id="KI913247">
    <property type="protein sequence ID" value="ETV65140.1"/>
    <property type="molecule type" value="Genomic_DNA"/>
</dbReference>
<dbReference type="PANTHER" id="PTHR37067">
    <property type="entry name" value="PX DOMAIN-CONTAINING PROTEIN"/>
    <property type="match status" value="1"/>
</dbReference>
<organism evidence="2">
    <name type="scientific">Aphanomyces astaci</name>
    <name type="common">Crayfish plague agent</name>
    <dbReference type="NCBI Taxonomy" id="112090"/>
    <lineage>
        <taxon>Eukaryota</taxon>
        <taxon>Sar</taxon>
        <taxon>Stramenopiles</taxon>
        <taxon>Oomycota</taxon>
        <taxon>Saprolegniomycetes</taxon>
        <taxon>Saprolegniales</taxon>
        <taxon>Verrucalvaceae</taxon>
        <taxon>Aphanomyces</taxon>
    </lineage>
</organism>
<evidence type="ECO:0000256" key="1">
    <source>
        <dbReference type="SAM" id="MobiDB-lite"/>
    </source>
</evidence>
<accession>W4FCF3</accession>
<name>W4FCF3_APHAT</name>
<dbReference type="VEuPathDB" id="FungiDB:H257_18066"/>
<sequence length="189" mass="21782">MGRWNIAAAMKWVWRWAVERSCELPHSRLRSTVHHRHHTARFDAHGHYPPPPPPPHHSTISPPSLHSWVCVADMCQDSGQPQGSTRSKRRIANYSSCTRRKERNICTAIEMHSSTTISNDAWDVLPSGYDNLRAFRVRLASVLANTTAVESDFSILKWELEEFRSCMMHLSPECTFQAKQRRLLMSLLH</sequence>
<dbReference type="PANTHER" id="PTHR37067:SF3">
    <property type="entry name" value="PX DOMAIN-CONTAINING PROTEIN"/>
    <property type="match status" value="1"/>
</dbReference>
<reference evidence="2" key="1">
    <citation type="submission" date="2013-12" db="EMBL/GenBank/DDBJ databases">
        <title>The Genome Sequence of Aphanomyces astaci APO3.</title>
        <authorList>
            <consortium name="The Broad Institute Genomics Platform"/>
            <person name="Russ C."/>
            <person name="Tyler B."/>
            <person name="van West P."/>
            <person name="Dieguez-Uribeondo J."/>
            <person name="Young S.K."/>
            <person name="Zeng Q."/>
            <person name="Gargeya S."/>
            <person name="Fitzgerald M."/>
            <person name="Abouelleil A."/>
            <person name="Alvarado L."/>
            <person name="Chapman S.B."/>
            <person name="Gainer-Dewar J."/>
            <person name="Goldberg J."/>
            <person name="Griggs A."/>
            <person name="Gujja S."/>
            <person name="Hansen M."/>
            <person name="Howarth C."/>
            <person name="Imamovic A."/>
            <person name="Ireland A."/>
            <person name="Larimer J."/>
            <person name="McCowan C."/>
            <person name="Murphy C."/>
            <person name="Pearson M."/>
            <person name="Poon T.W."/>
            <person name="Priest M."/>
            <person name="Roberts A."/>
            <person name="Saif S."/>
            <person name="Shea T."/>
            <person name="Sykes S."/>
            <person name="Wortman J."/>
            <person name="Nusbaum C."/>
            <person name="Birren B."/>
        </authorList>
    </citation>
    <scope>NUCLEOTIDE SEQUENCE [LARGE SCALE GENOMIC DNA]</scope>
    <source>
        <strain evidence="2">APO3</strain>
    </source>
</reference>